<dbReference type="NCBIfam" id="TIGR01746">
    <property type="entry name" value="Thioester-redct"/>
    <property type="match status" value="1"/>
</dbReference>
<sequence>MPEAGSGTSRNRSVDRRPEEEVIERRVPGRAQASDLLARFRGTASPTVPPQPGPTAPRAEAPVPPAHPGPSTQRPATAATPPADPGPAAPEPAVAGSAGGRGVAEVAAEIAARAARFLPGSPAAGTETDLFDAGLSSVDAVELVAVLAREIDVEVTLDDVFADARPRRIAQRWAAAAGLPTTVQEPTVQAPSVQAPTTPATAAAPLAAAPALSPHAPSADPSRVIEPVVVRGRPDEVNEDLEMILADLALADRLPFGRQADPVPPRRILLTGATGYLGSHLLLDLLRQGDAEVVCLVRAADDAAAERRLAEALASFDQPWTAEVRRRVTVLAADLRRPRLGLPDQVWEGLTREIDSIVNVAAAVDFLRGYPSLRQTNVLGPLVLAELAMTGRAKPLHHVSSVAVFNEVGIEKMGEDDPVAHIDRLFAGYDKSKWAAEAVLRRAREHGLTATFLRPGAIGGHTRTGVYNPRDLSTGLIGAFSRYRAVPAFKFMNLAPVDWISKVAAAVVFDPRAWGQNYNLTGRAETLPELVKDMKLAGMNVRVANWRDWRDDLLRRHAAEPVPELDFLIRILRSPTAMKLFEALMFGPEAGSERTERFVMRHRLPMAERYGAQAQLKAFERMAKDGVARLPSREDPPYLSFRERTKGHVGPVGQDRDTKCRMALTLSIASMYQVVRHRKIDVRGEVTCERLHPRPLKVEAGEIWVRPDEGVPLRHGSDHPLLRYRLVLVDQDGGRWWLEGWKTARANRDFWKQTRTIDVTLGREGEPASLAGVVKVPGKSYVPDQIDGIRVDPRLSSQEQRLAKTAWLAWFFVQVGMGLAEPSLRVAAELMDLRRDAIDRDKDKLQRRIRKLMIKREQTR</sequence>
<dbReference type="Gene3D" id="1.10.1200.10">
    <property type="entry name" value="ACP-like"/>
    <property type="match status" value="1"/>
</dbReference>
<dbReference type="SUPFAM" id="SSF51735">
    <property type="entry name" value="NAD(P)-binding Rossmann-fold domains"/>
    <property type="match status" value="1"/>
</dbReference>
<dbReference type="PANTHER" id="PTHR44845">
    <property type="entry name" value="CARRIER DOMAIN-CONTAINING PROTEIN"/>
    <property type="match status" value="1"/>
</dbReference>
<comment type="caution">
    <text evidence="5">The sequence shown here is derived from an EMBL/GenBank/DDBJ whole genome shotgun (WGS) entry which is preliminary data.</text>
</comment>
<dbReference type="Gene3D" id="3.40.50.720">
    <property type="entry name" value="NAD(P)-binding Rossmann-like Domain"/>
    <property type="match status" value="1"/>
</dbReference>
<feature type="compositionally biased region" description="Basic and acidic residues" evidence="3">
    <location>
        <begin position="12"/>
        <end position="27"/>
    </location>
</feature>
<dbReference type="InterPro" id="IPR013120">
    <property type="entry name" value="FAR_NAD-bd"/>
</dbReference>
<dbReference type="PANTHER" id="PTHR44845:SF6">
    <property type="entry name" value="BETA-ALANINE-ACTIVATING ENZYME"/>
    <property type="match status" value="1"/>
</dbReference>
<dbReference type="Pfam" id="PF00550">
    <property type="entry name" value="PP-binding"/>
    <property type="match status" value="1"/>
</dbReference>
<accession>A0ABN8VDQ3</accession>
<dbReference type="Pfam" id="PF07993">
    <property type="entry name" value="NAD_binding_4"/>
    <property type="match status" value="1"/>
</dbReference>
<evidence type="ECO:0000256" key="3">
    <source>
        <dbReference type="SAM" id="MobiDB-lite"/>
    </source>
</evidence>
<dbReference type="InterPro" id="IPR036291">
    <property type="entry name" value="NAD(P)-bd_dom_sf"/>
</dbReference>
<protein>
    <recommendedName>
        <fullName evidence="4">Carrier domain-containing protein</fullName>
    </recommendedName>
</protein>
<proteinExistence type="predicted"/>
<dbReference type="PROSITE" id="PS50075">
    <property type="entry name" value="CARRIER"/>
    <property type="match status" value="1"/>
</dbReference>
<dbReference type="SUPFAM" id="SSF47336">
    <property type="entry name" value="ACP-like"/>
    <property type="match status" value="1"/>
</dbReference>
<feature type="compositionally biased region" description="Polar residues" evidence="3">
    <location>
        <begin position="1"/>
        <end position="11"/>
    </location>
</feature>
<keyword evidence="6" id="KW-1185">Reference proteome</keyword>
<dbReference type="EMBL" id="CAKXYP010000022">
    <property type="protein sequence ID" value="CAH9419161.1"/>
    <property type="molecule type" value="Genomic_DNA"/>
</dbReference>
<dbReference type="InterPro" id="IPR010080">
    <property type="entry name" value="Thioester_reductase-like_dom"/>
</dbReference>
<evidence type="ECO:0000313" key="6">
    <source>
        <dbReference type="Proteomes" id="UP001154015"/>
    </source>
</evidence>
<evidence type="ECO:0000313" key="5">
    <source>
        <dbReference type="EMBL" id="CAH9419161.1"/>
    </source>
</evidence>
<reference evidence="5" key="1">
    <citation type="submission" date="2022-03" db="EMBL/GenBank/DDBJ databases">
        <authorList>
            <person name="Leyn A S."/>
        </authorList>
    </citation>
    <scope>NUCLEOTIDE SEQUENCE</scope>
    <source>
        <strain evidence="5">Streptomyces globisporus 4-3</strain>
    </source>
</reference>
<keyword evidence="1" id="KW-0596">Phosphopantetheine</keyword>
<evidence type="ECO:0000256" key="1">
    <source>
        <dbReference type="ARBA" id="ARBA00022450"/>
    </source>
</evidence>
<organism evidence="5 6">
    <name type="scientific">Streptomyces globisporus</name>
    <dbReference type="NCBI Taxonomy" id="1908"/>
    <lineage>
        <taxon>Bacteria</taxon>
        <taxon>Bacillati</taxon>
        <taxon>Actinomycetota</taxon>
        <taxon>Actinomycetes</taxon>
        <taxon>Kitasatosporales</taxon>
        <taxon>Streptomycetaceae</taxon>
        <taxon>Streptomyces</taxon>
    </lineage>
</organism>
<evidence type="ECO:0000256" key="2">
    <source>
        <dbReference type="ARBA" id="ARBA00022553"/>
    </source>
</evidence>
<evidence type="ECO:0000259" key="4">
    <source>
        <dbReference type="PROSITE" id="PS50075"/>
    </source>
</evidence>
<name>A0ABN8VDQ3_STRGL</name>
<feature type="domain" description="Carrier" evidence="4">
    <location>
        <begin position="101"/>
        <end position="177"/>
    </location>
</feature>
<keyword evidence="2" id="KW-0597">Phosphoprotein</keyword>
<gene>
    <name evidence="5" type="ORF">SGL43_06216</name>
</gene>
<dbReference type="Proteomes" id="UP001154015">
    <property type="component" value="Unassembled WGS sequence"/>
</dbReference>
<dbReference type="InterPro" id="IPR009081">
    <property type="entry name" value="PP-bd_ACP"/>
</dbReference>
<feature type="region of interest" description="Disordered" evidence="3">
    <location>
        <begin position="1"/>
        <end position="100"/>
    </location>
</feature>
<dbReference type="InterPro" id="IPR036736">
    <property type="entry name" value="ACP-like_sf"/>
</dbReference>